<protein>
    <submittedName>
        <fullName evidence="2">Cytochrome C-type biogenesis protein</fullName>
    </submittedName>
</protein>
<dbReference type="GO" id="GO:0016491">
    <property type="term" value="F:oxidoreductase activity"/>
    <property type="evidence" value="ECO:0007669"/>
    <property type="project" value="InterPro"/>
</dbReference>
<name>A0A917U4U5_9ACTN</name>
<dbReference type="EMBL" id="BMNB01000029">
    <property type="protein sequence ID" value="GGM58390.1"/>
    <property type="molecule type" value="Genomic_DNA"/>
</dbReference>
<organism evidence="2 3">
    <name type="scientific">Micromonospora sonchi</name>
    <dbReference type="NCBI Taxonomy" id="1763543"/>
    <lineage>
        <taxon>Bacteria</taxon>
        <taxon>Bacillati</taxon>
        <taxon>Actinomycetota</taxon>
        <taxon>Actinomycetes</taxon>
        <taxon>Micromonosporales</taxon>
        <taxon>Micromonosporaceae</taxon>
        <taxon>Micromonospora</taxon>
    </lineage>
</organism>
<dbReference type="InterPro" id="IPR050553">
    <property type="entry name" value="Thioredoxin_ResA/DsbE_sf"/>
</dbReference>
<evidence type="ECO:0000313" key="3">
    <source>
        <dbReference type="Proteomes" id="UP000608890"/>
    </source>
</evidence>
<evidence type="ECO:0000259" key="1">
    <source>
        <dbReference type="PROSITE" id="PS51352"/>
    </source>
</evidence>
<dbReference type="InterPro" id="IPR017937">
    <property type="entry name" value="Thioredoxin_CS"/>
</dbReference>
<reference evidence="2" key="1">
    <citation type="journal article" date="2014" name="Int. J. Syst. Evol. Microbiol.">
        <title>Complete genome sequence of Corynebacterium casei LMG S-19264T (=DSM 44701T), isolated from a smear-ripened cheese.</title>
        <authorList>
            <consortium name="US DOE Joint Genome Institute (JGI-PGF)"/>
            <person name="Walter F."/>
            <person name="Albersmeier A."/>
            <person name="Kalinowski J."/>
            <person name="Ruckert C."/>
        </authorList>
    </citation>
    <scope>NUCLEOTIDE SEQUENCE</scope>
    <source>
        <strain evidence="2">CGMCC 4.7312</strain>
    </source>
</reference>
<dbReference type="GO" id="GO:0016209">
    <property type="term" value="F:antioxidant activity"/>
    <property type="evidence" value="ECO:0007669"/>
    <property type="project" value="InterPro"/>
</dbReference>
<gene>
    <name evidence="2" type="primary">ccmG</name>
    <name evidence="2" type="ORF">GCM10011608_49210</name>
</gene>
<dbReference type="InterPro" id="IPR036249">
    <property type="entry name" value="Thioredoxin-like_sf"/>
</dbReference>
<comment type="caution">
    <text evidence="2">The sequence shown here is derived from an EMBL/GenBank/DDBJ whole genome shotgun (WGS) entry which is preliminary data.</text>
</comment>
<dbReference type="Gene3D" id="3.40.30.10">
    <property type="entry name" value="Glutaredoxin"/>
    <property type="match status" value="1"/>
</dbReference>
<dbReference type="Pfam" id="PF00578">
    <property type="entry name" value="AhpC-TSA"/>
    <property type="match status" value="1"/>
</dbReference>
<dbReference type="InterPro" id="IPR000866">
    <property type="entry name" value="AhpC/TSA"/>
</dbReference>
<dbReference type="Proteomes" id="UP000608890">
    <property type="component" value="Unassembled WGS sequence"/>
</dbReference>
<dbReference type="RefSeq" id="WP_189048352.1">
    <property type="nucleotide sequence ID" value="NZ_BMNB01000029.1"/>
</dbReference>
<dbReference type="PROSITE" id="PS00194">
    <property type="entry name" value="THIOREDOXIN_1"/>
    <property type="match status" value="1"/>
</dbReference>
<evidence type="ECO:0000313" key="2">
    <source>
        <dbReference type="EMBL" id="GGM58390.1"/>
    </source>
</evidence>
<accession>A0A917U4U5</accession>
<dbReference type="PANTHER" id="PTHR42852:SF13">
    <property type="entry name" value="PROTEIN DIPZ"/>
    <property type="match status" value="1"/>
</dbReference>
<sequence length="183" mass="19768">MNPAIRRSWWRRVGLAPATVLLLTVGLGALLVRHRSGPDDVGRPAVAAPALAGTTLDGTWFDLAAVRGQVVLVNVFASWCGPCRDELPLLAETALRWSPQGLRVVGLNLRDGPEAVRTLLKQTQAEQLTVLPDPDGTRAVDWGVRGVPETFVVDRDGRIVAYQPGVVTRQWLQDQLSPLLGAA</sequence>
<proteinExistence type="predicted"/>
<dbReference type="PANTHER" id="PTHR42852">
    <property type="entry name" value="THIOL:DISULFIDE INTERCHANGE PROTEIN DSBE"/>
    <property type="match status" value="1"/>
</dbReference>
<dbReference type="CDD" id="cd02966">
    <property type="entry name" value="TlpA_like_family"/>
    <property type="match status" value="1"/>
</dbReference>
<reference evidence="2" key="2">
    <citation type="submission" date="2020-09" db="EMBL/GenBank/DDBJ databases">
        <authorList>
            <person name="Sun Q."/>
            <person name="Zhou Y."/>
        </authorList>
    </citation>
    <scope>NUCLEOTIDE SEQUENCE</scope>
    <source>
        <strain evidence="2">CGMCC 4.7312</strain>
    </source>
</reference>
<keyword evidence="3" id="KW-1185">Reference proteome</keyword>
<dbReference type="InterPro" id="IPR013766">
    <property type="entry name" value="Thioredoxin_domain"/>
</dbReference>
<dbReference type="SUPFAM" id="SSF52833">
    <property type="entry name" value="Thioredoxin-like"/>
    <property type="match status" value="1"/>
</dbReference>
<dbReference type="PROSITE" id="PS51352">
    <property type="entry name" value="THIOREDOXIN_2"/>
    <property type="match status" value="1"/>
</dbReference>
<feature type="domain" description="Thioredoxin" evidence="1">
    <location>
        <begin position="42"/>
        <end position="181"/>
    </location>
</feature>
<dbReference type="AlphaFoldDB" id="A0A917U4U5"/>